<proteinExistence type="predicted"/>
<organism evidence="2 3">
    <name type="scientific">Holothuria leucospilota</name>
    <name type="common">Black long sea cucumber</name>
    <name type="synonym">Mertensiothuria leucospilota</name>
    <dbReference type="NCBI Taxonomy" id="206669"/>
    <lineage>
        <taxon>Eukaryota</taxon>
        <taxon>Metazoa</taxon>
        <taxon>Echinodermata</taxon>
        <taxon>Eleutherozoa</taxon>
        <taxon>Echinozoa</taxon>
        <taxon>Holothuroidea</taxon>
        <taxon>Aspidochirotacea</taxon>
        <taxon>Aspidochirotida</taxon>
        <taxon>Holothuriidae</taxon>
        <taxon>Holothuria</taxon>
    </lineage>
</organism>
<name>A0A9Q1BV83_HOLLE</name>
<dbReference type="Pfam" id="PF03061">
    <property type="entry name" value="4HBT"/>
    <property type="match status" value="1"/>
</dbReference>
<feature type="domain" description="Thioesterase" evidence="1">
    <location>
        <begin position="5"/>
        <end position="42"/>
    </location>
</feature>
<dbReference type="Proteomes" id="UP001152320">
    <property type="component" value="Chromosome 11"/>
</dbReference>
<sequence length="74" mass="8360">MGKVFIRGIKYEETIYATAVAVRAGKKIIFAEVHFRDSDGNLRAYGGQTIYVFKEGEKWSLVNSTTQVNEQSKL</sequence>
<evidence type="ECO:0000313" key="2">
    <source>
        <dbReference type="EMBL" id="KAJ8033918.1"/>
    </source>
</evidence>
<dbReference type="InterPro" id="IPR029069">
    <property type="entry name" value="HotDog_dom_sf"/>
</dbReference>
<evidence type="ECO:0000313" key="3">
    <source>
        <dbReference type="Proteomes" id="UP001152320"/>
    </source>
</evidence>
<keyword evidence="3" id="KW-1185">Reference proteome</keyword>
<dbReference type="InterPro" id="IPR006683">
    <property type="entry name" value="Thioestr_dom"/>
</dbReference>
<gene>
    <name evidence="2" type="ORF">HOLleu_24301</name>
</gene>
<evidence type="ECO:0000259" key="1">
    <source>
        <dbReference type="Pfam" id="PF03061"/>
    </source>
</evidence>
<comment type="caution">
    <text evidence="2">The sequence shown here is derived from an EMBL/GenBank/DDBJ whole genome shotgun (WGS) entry which is preliminary data.</text>
</comment>
<dbReference type="Gene3D" id="3.10.129.10">
    <property type="entry name" value="Hotdog Thioesterase"/>
    <property type="match status" value="1"/>
</dbReference>
<accession>A0A9Q1BV83</accession>
<dbReference type="SUPFAM" id="SSF54637">
    <property type="entry name" value="Thioesterase/thiol ester dehydrase-isomerase"/>
    <property type="match status" value="1"/>
</dbReference>
<reference evidence="2" key="1">
    <citation type="submission" date="2021-10" db="EMBL/GenBank/DDBJ databases">
        <title>Tropical sea cucumber genome reveals ecological adaptation and Cuvierian tubules defense mechanism.</title>
        <authorList>
            <person name="Chen T."/>
        </authorList>
    </citation>
    <scope>NUCLEOTIDE SEQUENCE</scope>
    <source>
        <strain evidence="2">Nanhai2018</strain>
        <tissue evidence="2">Muscle</tissue>
    </source>
</reference>
<protein>
    <recommendedName>
        <fullName evidence="1">Thioesterase domain-containing protein</fullName>
    </recommendedName>
</protein>
<dbReference type="AlphaFoldDB" id="A0A9Q1BV83"/>
<dbReference type="EMBL" id="JAIZAY010000011">
    <property type="protein sequence ID" value="KAJ8033918.1"/>
    <property type="molecule type" value="Genomic_DNA"/>
</dbReference>